<feature type="signal peptide" evidence="12">
    <location>
        <begin position="1"/>
        <end position="34"/>
    </location>
</feature>
<evidence type="ECO:0000256" key="2">
    <source>
        <dbReference type="ARBA" id="ARBA00004776"/>
    </source>
</evidence>
<organism evidence="13 14">
    <name type="scientific">Ottowia flava</name>
    <dbReference type="NCBI Taxonomy" id="2675430"/>
    <lineage>
        <taxon>Bacteria</taxon>
        <taxon>Pseudomonadati</taxon>
        <taxon>Pseudomonadota</taxon>
        <taxon>Betaproteobacteria</taxon>
        <taxon>Burkholderiales</taxon>
        <taxon>Comamonadaceae</taxon>
        <taxon>Ottowia</taxon>
    </lineage>
</organism>
<evidence type="ECO:0000256" key="11">
    <source>
        <dbReference type="ARBA" id="ARBA00093666"/>
    </source>
</evidence>
<comment type="similarity">
    <text evidence="10">Belongs to the peptidase M15 family.</text>
</comment>
<keyword evidence="14" id="KW-1185">Reference proteome</keyword>
<keyword evidence="5 12" id="KW-0732">Signal</keyword>
<protein>
    <recommendedName>
        <fullName evidence="11">Murein endopeptidase K</fullName>
    </recommendedName>
</protein>
<evidence type="ECO:0000256" key="7">
    <source>
        <dbReference type="ARBA" id="ARBA00022833"/>
    </source>
</evidence>
<dbReference type="RefSeq" id="WP_147912504.1">
    <property type="nucleotide sequence ID" value="NZ_JBHUEJ010000036.1"/>
</dbReference>
<comment type="pathway">
    <text evidence="2">Cell wall biogenesis; cell wall polysaccharide biosynthesis.</text>
</comment>
<evidence type="ECO:0000256" key="4">
    <source>
        <dbReference type="ARBA" id="ARBA00022723"/>
    </source>
</evidence>
<keyword evidence="4" id="KW-0479">Metal-binding</keyword>
<evidence type="ECO:0000256" key="1">
    <source>
        <dbReference type="ARBA" id="ARBA00001947"/>
    </source>
</evidence>
<evidence type="ECO:0000256" key="12">
    <source>
        <dbReference type="SAM" id="SignalP"/>
    </source>
</evidence>
<gene>
    <name evidence="13" type="ORF">ACFSF0_14840</name>
</gene>
<dbReference type="InterPro" id="IPR006311">
    <property type="entry name" value="TAT_signal"/>
</dbReference>
<comment type="cofactor">
    <cofactor evidence="1">
        <name>Zn(2+)</name>
        <dbReference type="ChEBI" id="CHEBI:29105"/>
    </cofactor>
</comment>
<keyword evidence="6" id="KW-0378">Hydrolase</keyword>
<dbReference type="Proteomes" id="UP001597304">
    <property type="component" value="Unassembled WGS sequence"/>
</dbReference>
<dbReference type="Gene3D" id="3.30.1380.10">
    <property type="match status" value="1"/>
</dbReference>
<dbReference type="CDD" id="cd14844">
    <property type="entry name" value="Zn-DD-carboxypeptidase_like"/>
    <property type="match status" value="1"/>
</dbReference>
<dbReference type="InterPro" id="IPR010275">
    <property type="entry name" value="MepK"/>
</dbReference>
<keyword evidence="8" id="KW-0482">Metalloprotease</keyword>
<reference evidence="14" key="1">
    <citation type="journal article" date="2019" name="Int. J. Syst. Evol. Microbiol.">
        <title>The Global Catalogue of Microorganisms (GCM) 10K type strain sequencing project: providing services to taxonomists for standard genome sequencing and annotation.</title>
        <authorList>
            <consortium name="The Broad Institute Genomics Platform"/>
            <consortium name="The Broad Institute Genome Sequencing Center for Infectious Disease"/>
            <person name="Wu L."/>
            <person name="Ma J."/>
        </authorList>
    </citation>
    <scope>NUCLEOTIDE SEQUENCE [LARGE SCALE GENOMIC DNA]</scope>
    <source>
        <strain evidence="14">LMG 29247</strain>
    </source>
</reference>
<sequence length="190" mass="20516">MKNPQRRLFLGRSLGAAHVAAAAVLLPGAGRALAAAPASSVDARQLAFNHLHTNERIALVYANGNHFVPPALNSLNHFLRDHYSGDVGVIDPDLFNLLHAVRRELGTEQPFHVISGYRSPHTNETLRTTRGGGVAKRSLHMDGKAIDVRLPGVALTDLRDAAIGLKLGGVGYYAHDNFVHIDTGRVRSWG</sequence>
<dbReference type="InterPro" id="IPR009045">
    <property type="entry name" value="Zn_M74/Hedgehog-like"/>
</dbReference>
<dbReference type="Pfam" id="PF05951">
    <property type="entry name" value="Peptidase_M15_2"/>
    <property type="match status" value="1"/>
</dbReference>
<name>A0ABW4KUY7_9BURK</name>
<evidence type="ECO:0000256" key="8">
    <source>
        <dbReference type="ARBA" id="ARBA00023049"/>
    </source>
</evidence>
<evidence type="ECO:0000256" key="6">
    <source>
        <dbReference type="ARBA" id="ARBA00022801"/>
    </source>
</evidence>
<dbReference type="PANTHER" id="PTHR37425:SF1">
    <property type="entry name" value="OUTER MEMBRANE PROTEIN"/>
    <property type="match status" value="1"/>
</dbReference>
<keyword evidence="3" id="KW-0645">Protease</keyword>
<evidence type="ECO:0000256" key="5">
    <source>
        <dbReference type="ARBA" id="ARBA00022729"/>
    </source>
</evidence>
<accession>A0ABW4KUY7</accession>
<evidence type="ECO:0000313" key="13">
    <source>
        <dbReference type="EMBL" id="MFD1711887.1"/>
    </source>
</evidence>
<proteinExistence type="inferred from homology"/>
<dbReference type="EMBL" id="JBHUEJ010000036">
    <property type="protein sequence ID" value="MFD1711887.1"/>
    <property type="molecule type" value="Genomic_DNA"/>
</dbReference>
<dbReference type="PANTHER" id="PTHR37425">
    <property type="match status" value="1"/>
</dbReference>
<feature type="chain" id="PRO_5045693926" description="Murein endopeptidase K" evidence="12">
    <location>
        <begin position="35"/>
        <end position="190"/>
    </location>
</feature>
<evidence type="ECO:0000256" key="9">
    <source>
        <dbReference type="ARBA" id="ARBA00023316"/>
    </source>
</evidence>
<comment type="caution">
    <text evidence="13">The sequence shown here is derived from an EMBL/GenBank/DDBJ whole genome shotgun (WGS) entry which is preliminary data.</text>
</comment>
<evidence type="ECO:0000313" key="14">
    <source>
        <dbReference type="Proteomes" id="UP001597304"/>
    </source>
</evidence>
<evidence type="ECO:0000256" key="10">
    <source>
        <dbReference type="ARBA" id="ARBA00093448"/>
    </source>
</evidence>
<dbReference type="PROSITE" id="PS51318">
    <property type="entry name" value="TAT"/>
    <property type="match status" value="1"/>
</dbReference>
<keyword evidence="7" id="KW-0862">Zinc</keyword>
<dbReference type="SUPFAM" id="SSF55166">
    <property type="entry name" value="Hedgehog/DD-peptidase"/>
    <property type="match status" value="1"/>
</dbReference>
<keyword evidence="9" id="KW-0961">Cell wall biogenesis/degradation</keyword>
<evidence type="ECO:0000256" key="3">
    <source>
        <dbReference type="ARBA" id="ARBA00022670"/>
    </source>
</evidence>